<evidence type="ECO:0000256" key="1">
    <source>
        <dbReference type="ARBA" id="ARBA00004123"/>
    </source>
</evidence>
<reference evidence="10 11" key="1">
    <citation type="submission" date="2024-02" db="EMBL/GenBank/DDBJ databases">
        <authorList>
            <person name="Daric V."/>
            <person name="Darras S."/>
        </authorList>
    </citation>
    <scope>NUCLEOTIDE SEQUENCE [LARGE SCALE GENOMIC DNA]</scope>
</reference>
<dbReference type="SMART" id="SM00355">
    <property type="entry name" value="ZnF_C2H2"/>
    <property type="match status" value="4"/>
</dbReference>
<dbReference type="EMBL" id="CAWYQH010000090">
    <property type="protein sequence ID" value="CAK8682508.1"/>
    <property type="molecule type" value="Genomic_DNA"/>
</dbReference>
<dbReference type="Pfam" id="PF00096">
    <property type="entry name" value="zf-C2H2"/>
    <property type="match status" value="3"/>
</dbReference>
<keyword evidence="11" id="KW-1185">Reference proteome</keyword>
<evidence type="ECO:0000313" key="11">
    <source>
        <dbReference type="Proteomes" id="UP001642483"/>
    </source>
</evidence>
<keyword evidence="8" id="KW-0175">Coiled coil</keyword>
<feature type="domain" description="C2H2-type" evidence="9">
    <location>
        <begin position="170"/>
        <end position="198"/>
    </location>
</feature>
<keyword evidence="5" id="KW-0862">Zinc</keyword>
<keyword evidence="3" id="KW-0677">Repeat</keyword>
<keyword evidence="6" id="KW-0539">Nucleus</keyword>
<dbReference type="InterPro" id="IPR013087">
    <property type="entry name" value="Znf_C2H2_type"/>
</dbReference>
<evidence type="ECO:0000256" key="4">
    <source>
        <dbReference type="ARBA" id="ARBA00022771"/>
    </source>
</evidence>
<feature type="domain" description="C2H2-type" evidence="9">
    <location>
        <begin position="199"/>
        <end position="226"/>
    </location>
</feature>
<dbReference type="PANTHER" id="PTHR16515">
    <property type="entry name" value="PR DOMAIN ZINC FINGER PROTEIN"/>
    <property type="match status" value="1"/>
</dbReference>
<dbReference type="SUPFAM" id="SSF57667">
    <property type="entry name" value="beta-beta-alpha zinc fingers"/>
    <property type="match status" value="2"/>
</dbReference>
<keyword evidence="2" id="KW-0479">Metal-binding</keyword>
<dbReference type="InterPro" id="IPR050331">
    <property type="entry name" value="Zinc_finger"/>
</dbReference>
<organism evidence="10 11">
    <name type="scientific">Clavelina lepadiformis</name>
    <name type="common">Light-bulb sea squirt</name>
    <name type="synonym">Ascidia lepadiformis</name>
    <dbReference type="NCBI Taxonomy" id="159417"/>
    <lineage>
        <taxon>Eukaryota</taxon>
        <taxon>Metazoa</taxon>
        <taxon>Chordata</taxon>
        <taxon>Tunicata</taxon>
        <taxon>Ascidiacea</taxon>
        <taxon>Aplousobranchia</taxon>
        <taxon>Clavelinidae</taxon>
        <taxon>Clavelina</taxon>
    </lineage>
</organism>
<feature type="domain" description="C2H2-type" evidence="9">
    <location>
        <begin position="255"/>
        <end position="278"/>
    </location>
</feature>
<evidence type="ECO:0000256" key="2">
    <source>
        <dbReference type="ARBA" id="ARBA00022723"/>
    </source>
</evidence>
<dbReference type="PROSITE" id="PS00028">
    <property type="entry name" value="ZINC_FINGER_C2H2_1"/>
    <property type="match status" value="3"/>
</dbReference>
<dbReference type="Gene3D" id="3.30.160.60">
    <property type="entry name" value="Classic Zinc Finger"/>
    <property type="match status" value="3"/>
</dbReference>
<accession>A0ABP0FSB1</accession>
<evidence type="ECO:0000256" key="5">
    <source>
        <dbReference type="ARBA" id="ARBA00022833"/>
    </source>
</evidence>
<evidence type="ECO:0000256" key="6">
    <source>
        <dbReference type="ARBA" id="ARBA00023242"/>
    </source>
</evidence>
<evidence type="ECO:0000259" key="9">
    <source>
        <dbReference type="PROSITE" id="PS50157"/>
    </source>
</evidence>
<sequence>MSCEEPYSMESLTMMVLNELKSINKNVTNGLQSLQNEMTAFQRDIKEEIRSLSKKMEEKIQETLHSNIVDVNGFPGESMVGQSPCDVVAYEESVFCENGWDNDEETKEKEFILTSIDDHESSDEDHEISDEESEMVNWIVKEPKTQRQNVKVKRAKKGKLKRDPSKTPLTFCKICQRSFHLKRLFKRHTQLAHMDERPFHCPHCDSKFRRIDHLNAHTLIHTGEKPYPCEICGRGFKTKSDMKRHSQIYTKHDVYACEVCEAKFTFKSALQRHMKTEH</sequence>
<comment type="caution">
    <text evidence="10">The sequence shown here is derived from an EMBL/GenBank/DDBJ whole genome shotgun (WGS) entry which is preliminary data.</text>
</comment>
<dbReference type="PROSITE" id="PS50157">
    <property type="entry name" value="ZINC_FINGER_C2H2_2"/>
    <property type="match status" value="4"/>
</dbReference>
<dbReference type="PANTHER" id="PTHR16515:SF66">
    <property type="entry name" value="C2H2-TYPE DOMAIN-CONTAINING PROTEIN"/>
    <property type="match status" value="1"/>
</dbReference>
<feature type="domain" description="C2H2-type" evidence="9">
    <location>
        <begin position="227"/>
        <end position="254"/>
    </location>
</feature>
<name>A0ABP0FSB1_CLALP</name>
<gene>
    <name evidence="10" type="ORF">CVLEPA_LOCUS13165</name>
</gene>
<evidence type="ECO:0000256" key="3">
    <source>
        <dbReference type="ARBA" id="ARBA00022737"/>
    </source>
</evidence>
<evidence type="ECO:0000313" key="10">
    <source>
        <dbReference type="EMBL" id="CAK8682508.1"/>
    </source>
</evidence>
<keyword evidence="4 7" id="KW-0863">Zinc-finger</keyword>
<evidence type="ECO:0000256" key="8">
    <source>
        <dbReference type="SAM" id="Coils"/>
    </source>
</evidence>
<evidence type="ECO:0000256" key="7">
    <source>
        <dbReference type="PROSITE-ProRule" id="PRU00042"/>
    </source>
</evidence>
<dbReference type="InterPro" id="IPR036236">
    <property type="entry name" value="Znf_C2H2_sf"/>
</dbReference>
<dbReference type="Proteomes" id="UP001642483">
    <property type="component" value="Unassembled WGS sequence"/>
</dbReference>
<feature type="coiled-coil region" evidence="8">
    <location>
        <begin position="17"/>
        <end position="62"/>
    </location>
</feature>
<comment type="subcellular location">
    <subcellularLocation>
        <location evidence="1">Nucleus</location>
    </subcellularLocation>
</comment>
<protein>
    <recommendedName>
        <fullName evidence="9">C2H2-type domain-containing protein</fullName>
    </recommendedName>
</protein>
<proteinExistence type="predicted"/>